<evidence type="ECO:0000313" key="2">
    <source>
        <dbReference type="Proteomes" id="UP001596456"/>
    </source>
</evidence>
<sequence length="125" mass="14139">MVAIGVSFVPALERQELPDRRGRHADSFHGRVLGLNDVIDFYGRDVDELKREFKASVDEYVAWCREKGTDPCKAWSGKMTLRPSDEQHRRFIAAAAAHRKSLPAWMIEVLDRESRETVGSLPSAA</sequence>
<accession>A0ABW2KYE2</accession>
<organism evidence="1 2">
    <name type="scientific">Rhodocista pekingensis</name>
    <dbReference type="NCBI Taxonomy" id="201185"/>
    <lineage>
        <taxon>Bacteria</taxon>
        <taxon>Pseudomonadati</taxon>
        <taxon>Pseudomonadota</taxon>
        <taxon>Alphaproteobacteria</taxon>
        <taxon>Rhodospirillales</taxon>
        <taxon>Azospirillaceae</taxon>
        <taxon>Rhodocista</taxon>
    </lineage>
</organism>
<proteinExistence type="predicted"/>
<evidence type="ECO:0000313" key="1">
    <source>
        <dbReference type="EMBL" id="MFC7334039.1"/>
    </source>
</evidence>
<dbReference type="InterPro" id="IPR008651">
    <property type="entry name" value="Uncharacterised_HicB"/>
</dbReference>
<dbReference type="RefSeq" id="WP_377359518.1">
    <property type="nucleotide sequence ID" value="NZ_JBHTCM010000010.1"/>
</dbReference>
<reference evidence="2" key="1">
    <citation type="journal article" date="2019" name="Int. J. Syst. Evol. Microbiol.">
        <title>The Global Catalogue of Microorganisms (GCM) 10K type strain sequencing project: providing services to taxonomists for standard genome sequencing and annotation.</title>
        <authorList>
            <consortium name="The Broad Institute Genomics Platform"/>
            <consortium name="The Broad Institute Genome Sequencing Center for Infectious Disease"/>
            <person name="Wu L."/>
            <person name="Ma J."/>
        </authorList>
    </citation>
    <scope>NUCLEOTIDE SEQUENCE [LARGE SCALE GENOMIC DNA]</scope>
    <source>
        <strain evidence="2">CGMCC 1.16275</strain>
    </source>
</reference>
<dbReference type="Proteomes" id="UP001596456">
    <property type="component" value="Unassembled WGS sequence"/>
</dbReference>
<dbReference type="InterPro" id="IPR035069">
    <property type="entry name" value="TTHA1013/TTHA0281-like"/>
</dbReference>
<comment type="caution">
    <text evidence="1">The sequence shown here is derived from an EMBL/GenBank/DDBJ whole genome shotgun (WGS) entry which is preliminary data.</text>
</comment>
<dbReference type="EMBL" id="JBHTCM010000010">
    <property type="protein sequence ID" value="MFC7334039.1"/>
    <property type="molecule type" value="Genomic_DNA"/>
</dbReference>
<dbReference type="Pfam" id="PF05534">
    <property type="entry name" value="HicB"/>
    <property type="match status" value="1"/>
</dbReference>
<gene>
    <name evidence="1" type="ORF">ACFQPS_12775</name>
</gene>
<name>A0ABW2KYE2_9PROT</name>
<protein>
    <submittedName>
        <fullName evidence="1">Type II toxin-antitoxin system HicB family antitoxin</fullName>
    </submittedName>
</protein>
<keyword evidence="2" id="KW-1185">Reference proteome</keyword>
<dbReference type="SUPFAM" id="SSF143100">
    <property type="entry name" value="TTHA1013/TTHA0281-like"/>
    <property type="match status" value="1"/>
</dbReference>